<evidence type="ECO:0000313" key="10">
    <source>
        <dbReference type="Proteomes" id="UP000814243"/>
    </source>
</evidence>
<protein>
    <submittedName>
        <fullName evidence="9">Uncharacterized protein</fullName>
    </submittedName>
</protein>
<evidence type="ECO:0000256" key="1">
    <source>
        <dbReference type="ARBA" id="ARBA00004141"/>
    </source>
</evidence>
<dbReference type="Pfam" id="PF00209">
    <property type="entry name" value="SNF"/>
    <property type="match status" value="1"/>
</dbReference>
<keyword evidence="6 8" id="KW-1133">Transmembrane helix</keyword>
<keyword evidence="3" id="KW-0813">Transport</keyword>
<keyword evidence="4 8" id="KW-0812">Transmembrane</keyword>
<accession>A0A922SHM8</accession>
<evidence type="ECO:0000256" key="7">
    <source>
        <dbReference type="ARBA" id="ARBA00023136"/>
    </source>
</evidence>
<feature type="transmembrane region" description="Helical" evidence="8">
    <location>
        <begin position="418"/>
        <end position="438"/>
    </location>
</feature>
<evidence type="ECO:0000313" key="9">
    <source>
        <dbReference type="EMBL" id="KAH9637263.1"/>
    </source>
</evidence>
<dbReference type="EMBL" id="JACEFF010000448">
    <property type="protein sequence ID" value="KAH9637263.1"/>
    <property type="molecule type" value="Genomic_DNA"/>
</dbReference>
<dbReference type="InterPro" id="IPR000175">
    <property type="entry name" value="Na/ntran_symport"/>
</dbReference>
<feature type="transmembrane region" description="Helical" evidence="8">
    <location>
        <begin position="384"/>
        <end position="406"/>
    </location>
</feature>
<feature type="transmembrane region" description="Helical" evidence="8">
    <location>
        <begin position="42"/>
        <end position="63"/>
    </location>
</feature>
<evidence type="ECO:0000256" key="8">
    <source>
        <dbReference type="SAM" id="Phobius"/>
    </source>
</evidence>
<dbReference type="GO" id="GO:0089718">
    <property type="term" value="P:amino acid import across plasma membrane"/>
    <property type="evidence" value="ECO:0007669"/>
    <property type="project" value="TreeGrafter"/>
</dbReference>
<dbReference type="AlphaFoldDB" id="A0A922SHM8"/>
<proteinExistence type="inferred from homology"/>
<feature type="transmembrane region" description="Helical" evidence="8">
    <location>
        <begin position="99"/>
        <end position="119"/>
    </location>
</feature>
<keyword evidence="5" id="KW-0769">Symport</keyword>
<dbReference type="SUPFAM" id="SSF161070">
    <property type="entry name" value="SNF-like"/>
    <property type="match status" value="1"/>
</dbReference>
<name>A0A922SHM8_SPOEX</name>
<sequence>MSNVEDERIYGSRRMSITLLLSQTLGVYTMLFLPHAAVASGAAGYVIVYSLIYIVIGIPVMYMENVLGQFTGRDCIETFPEYQYWRYNILGMNKNGFHLPWRVGLSSALLANALFFSYFKGKRSLKWALIIVTVVPTCGRILFMIGSMLQKGLVVKYEEAFDTTLDTFIKKFSLSTSIADVLYTLNVGTGLSFACASKTAFRAPCYSNTVIVVVITCCVTLLGIFSTVMMTCPYAFKYDIKPIDIMNYRMSNIFEKIPRFIDVYEQTSLWLIISFLFIAISALGLNICIMVSLIETVSTRNLKVAKNPGLTAFVVAITMYLGTFPLLGNISMYFLVDTKRTLSIIAIFMVICENFVFVLWYGLERFSEDVHFMQGVQPKSSVKACWLMSGFVLTYVFCTQVFTAYINRNETMGNTVAWYFLLLNIGLTVFVTIVKMFIGIYKHNLYDQLSLDSEWGPTSEILRRSRAMFTAQAMTKEYMYRHYHLKAGILKRQQRSNVRIKPARTEGVRFDIYRK</sequence>
<gene>
    <name evidence="9" type="ORF">HF086_006907</name>
</gene>
<reference evidence="9" key="1">
    <citation type="journal article" date="2021" name="G3 (Bethesda)">
        <title>Genome and transcriptome analysis of the beet armyworm Spodoptera exigua reveals targets for pest control. .</title>
        <authorList>
            <person name="Simon S."/>
            <person name="Breeschoten T."/>
            <person name="Jansen H.J."/>
            <person name="Dirks R.P."/>
            <person name="Schranz M.E."/>
            <person name="Ros V.I.D."/>
        </authorList>
    </citation>
    <scope>NUCLEOTIDE SEQUENCE</scope>
    <source>
        <strain evidence="9">TB_SE_WUR_2020</strain>
    </source>
</reference>
<keyword evidence="7 8" id="KW-0472">Membrane</keyword>
<dbReference type="Proteomes" id="UP000814243">
    <property type="component" value="Unassembled WGS sequence"/>
</dbReference>
<evidence type="ECO:0000256" key="4">
    <source>
        <dbReference type="ARBA" id="ARBA00022692"/>
    </source>
</evidence>
<evidence type="ECO:0000256" key="6">
    <source>
        <dbReference type="ARBA" id="ARBA00022989"/>
    </source>
</evidence>
<comment type="similarity">
    <text evidence="2">Belongs to the sodium:neurotransmitter symporter (SNF) (TC 2.A.22) family.</text>
</comment>
<feature type="transmembrane region" description="Helical" evidence="8">
    <location>
        <begin position="269"/>
        <end position="289"/>
    </location>
</feature>
<dbReference type="GO" id="GO:0005886">
    <property type="term" value="C:plasma membrane"/>
    <property type="evidence" value="ECO:0007669"/>
    <property type="project" value="TreeGrafter"/>
</dbReference>
<feature type="transmembrane region" description="Helical" evidence="8">
    <location>
        <begin position="342"/>
        <end position="363"/>
    </location>
</feature>
<feature type="transmembrane region" description="Helical" evidence="8">
    <location>
        <begin position="125"/>
        <end position="143"/>
    </location>
</feature>
<dbReference type="PANTHER" id="PTHR11616">
    <property type="entry name" value="SODIUM/CHLORIDE DEPENDENT TRANSPORTER"/>
    <property type="match status" value="1"/>
</dbReference>
<organism evidence="9 10">
    <name type="scientific">Spodoptera exigua</name>
    <name type="common">Beet armyworm</name>
    <name type="synonym">Noctua fulgens</name>
    <dbReference type="NCBI Taxonomy" id="7107"/>
    <lineage>
        <taxon>Eukaryota</taxon>
        <taxon>Metazoa</taxon>
        <taxon>Ecdysozoa</taxon>
        <taxon>Arthropoda</taxon>
        <taxon>Hexapoda</taxon>
        <taxon>Insecta</taxon>
        <taxon>Pterygota</taxon>
        <taxon>Neoptera</taxon>
        <taxon>Endopterygota</taxon>
        <taxon>Lepidoptera</taxon>
        <taxon>Glossata</taxon>
        <taxon>Ditrysia</taxon>
        <taxon>Noctuoidea</taxon>
        <taxon>Noctuidae</taxon>
        <taxon>Amphipyrinae</taxon>
        <taxon>Spodoptera</taxon>
    </lineage>
</organism>
<dbReference type="InterPro" id="IPR037272">
    <property type="entry name" value="SNS_sf"/>
</dbReference>
<evidence type="ECO:0000256" key="2">
    <source>
        <dbReference type="ARBA" id="ARBA00006459"/>
    </source>
</evidence>
<comment type="subcellular location">
    <subcellularLocation>
        <location evidence="1">Membrane</location>
        <topology evidence="1">Multi-pass membrane protein</topology>
    </subcellularLocation>
</comment>
<feature type="transmembrane region" description="Helical" evidence="8">
    <location>
        <begin position="310"/>
        <end position="336"/>
    </location>
</feature>
<evidence type="ECO:0000256" key="3">
    <source>
        <dbReference type="ARBA" id="ARBA00022448"/>
    </source>
</evidence>
<dbReference type="GO" id="GO:0005283">
    <property type="term" value="F:amino acid:sodium symporter activity"/>
    <property type="evidence" value="ECO:0007669"/>
    <property type="project" value="TreeGrafter"/>
</dbReference>
<feature type="transmembrane region" description="Helical" evidence="8">
    <location>
        <begin position="17"/>
        <end position="36"/>
    </location>
</feature>
<comment type="caution">
    <text evidence="9">The sequence shown here is derived from an EMBL/GenBank/DDBJ whole genome shotgun (WGS) entry which is preliminary data.</text>
</comment>
<dbReference type="PANTHER" id="PTHR11616:SF241">
    <property type="entry name" value="SODIUM- AND CHLORIDE-DEPENDENT GLYCINE TRANSPORTER 2"/>
    <property type="match status" value="1"/>
</dbReference>
<feature type="transmembrane region" description="Helical" evidence="8">
    <location>
        <begin position="210"/>
        <end position="236"/>
    </location>
</feature>
<evidence type="ECO:0000256" key="5">
    <source>
        <dbReference type="ARBA" id="ARBA00022847"/>
    </source>
</evidence>
<dbReference type="PROSITE" id="PS50267">
    <property type="entry name" value="NA_NEUROTRAN_SYMP_3"/>
    <property type="match status" value="1"/>
</dbReference>